<accession>A0A852X3T8</accession>
<dbReference type="Pfam" id="PF12787">
    <property type="entry name" value="EcsC"/>
    <property type="match status" value="1"/>
</dbReference>
<name>A0A852X3T8_9MICO</name>
<feature type="region of interest" description="Disordered" evidence="1">
    <location>
        <begin position="241"/>
        <end position="272"/>
    </location>
</feature>
<protein>
    <recommendedName>
        <fullName evidence="4">EcsC protein family protein</fullName>
    </recommendedName>
</protein>
<dbReference type="Proteomes" id="UP000592181">
    <property type="component" value="Unassembled WGS sequence"/>
</dbReference>
<organism evidence="2 3">
    <name type="scientific">Janibacter alkaliphilus</name>
    <dbReference type="NCBI Taxonomy" id="1069963"/>
    <lineage>
        <taxon>Bacteria</taxon>
        <taxon>Bacillati</taxon>
        <taxon>Actinomycetota</taxon>
        <taxon>Actinomycetes</taxon>
        <taxon>Micrococcales</taxon>
        <taxon>Intrasporangiaceae</taxon>
        <taxon>Janibacter</taxon>
    </lineage>
</organism>
<feature type="compositionally biased region" description="Basic and acidic residues" evidence="1">
    <location>
        <begin position="9"/>
        <end position="24"/>
    </location>
</feature>
<dbReference type="InterPro" id="IPR024787">
    <property type="entry name" value="EcsC"/>
</dbReference>
<dbReference type="AlphaFoldDB" id="A0A852X3T8"/>
<keyword evidence="3" id="KW-1185">Reference proteome</keyword>
<comment type="caution">
    <text evidence="2">The sequence shown here is derived from an EMBL/GenBank/DDBJ whole genome shotgun (WGS) entry which is preliminary data.</text>
</comment>
<dbReference type="EMBL" id="JACBZX010000001">
    <property type="protein sequence ID" value="NYG37726.1"/>
    <property type="molecule type" value="Genomic_DNA"/>
</dbReference>
<dbReference type="RefSeq" id="WP_343037071.1">
    <property type="nucleotide sequence ID" value="NZ_JACBZX010000001.1"/>
</dbReference>
<evidence type="ECO:0000313" key="2">
    <source>
        <dbReference type="EMBL" id="NYG37726.1"/>
    </source>
</evidence>
<evidence type="ECO:0008006" key="4">
    <source>
        <dbReference type="Google" id="ProtNLM"/>
    </source>
</evidence>
<reference evidence="2 3" key="1">
    <citation type="submission" date="2020-07" db="EMBL/GenBank/DDBJ databases">
        <title>Sequencing the genomes of 1000 actinobacteria strains.</title>
        <authorList>
            <person name="Klenk H.-P."/>
        </authorList>
    </citation>
    <scope>NUCLEOTIDE SEQUENCE [LARGE SCALE GENOMIC DNA]</scope>
    <source>
        <strain evidence="2 3">DSM 24723</strain>
    </source>
</reference>
<evidence type="ECO:0000256" key="1">
    <source>
        <dbReference type="SAM" id="MobiDB-lite"/>
    </source>
</evidence>
<proteinExistence type="predicted"/>
<sequence>MGFISSMLGRDDEPTGEPEPRRSALEQADDPEQQKGLNGAAIKLVRQLLDTGIDGRGPFDPAATVADAALAKHSGDVEKAVDEVLRDHLRLAAANGFVTNLGGFVTLPVALPANVLGFYVLATRMAASVAALRGHDLADDRIRTAILLSLVGADAQEVLARAGMVAPTGRMTHLATQRLPGPALMVINKGVGFRLLASAGRSTFARFGRAIPVVGGAVGAGLDTWLMKQLADHVREEFPAAGEQVGALAPTDREAPGIEGSAAGPEQPGEHP</sequence>
<gene>
    <name evidence="2" type="ORF">BJY28_002195</name>
</gene>
<evidence type="ECO:0000313" key="3">
    <source>
        <dbReference type="Proteomes" id="UP000592181"/>
    </source>
</evidence>
<feature type="region of interest" description="Disordered" evidence="1">
    <location>
        <begin position="1"/>
        <end position="33"/>
    </location>
</feature>